<dbReference type="STRING" id="1965070.A0A443QE31"/>
<evidence type="ECO:0000256" key="2">
    <source>
        <dbReference type="ARBA" id="ARBA00022989"/>
    </source>
</evidence>
<dbReference type="InterPro" id="IPR016130">
    <property type="entry name" value="Tyr_Pase_AS"/>
</dbReference>
<feature type="domain" description="Tyrosine specific protein phosphatases" evidence="7">
    <location>
        <begin position="749"/>
        <end position="829"/>
    </location>
</feature>
<dbReference type="InterPro" id="IPR029021">
    <property type="entry name" value="Prot-tyrosine_phosphatase-like"/>
</dbReference>
<name>A0A443QE31_9ACAR</name>
<evidence type="ECO:0000256" key="4">
    <source>
        <dbReference type="SAM" id="MobiDB-lite"/>
    </source>
</evidence>
<feature type="domain" description="Tyrosine-protein phosphatase" evidence="6">
    <location>
        <begin position="537"/>
        <end position="838"/>
    </location>
</feature>
<feature type="compositionally biased region" description="Polar residues" evidence="4">
    <location>
        <begin position="1"/>
        <end position="10"/>
    </location>
</feature>
<dbReference type="GO" id="GO:0048666">
    <property type="term" value="P:neuron development"/>
    <property type="evidence" value="ECO:0007669"/>
    <property type="project" value="UniProtKB-ARBA"/>
</dbReference>
<keyword evidence="9" id="KW-1185">Reference proteome</keyword>
<feature type="compositionally biased region" description="Low complexity" evidence="4">
    <location>
        <begin position="21"/>
        <end position="40"/>
    </location>
</feature>
<dbReference type="PROSITE" id="PS50055">
    <property type="entry name" value="TYR_PHOSPHATASE_PTP"/>
    <property type="match status" value="1"/>
</dbReference>
<evidence type="ECO:0000313" key="9">
    <source>
        <dbReference type="Proteomes" id="UP000285301"/>
    </source>
</evidence>
<dbReference type="EMBL" id="NCKU01009506">
    <property type="protein sequence ID" value="RWS01279.1"/>
    <property type="molecule type" value="Genomic_DNA"/>
</dbReference>
<dbReference type="SUPFAM" id="SSF52799">
    <property type="entry name" value="(Phosphotyrosine protein) phosphatases II"/>
    <property type="match status" value="1"/>
</dbReference>
<organism evidence="8 9">
    <name type="scientific">Dinothrombium tinctorium</name>
    <dbReference type="NCBI Taxonomy" id="1965070"/>
    <lineage>
        <taxon>Eukaryota</taxon>
        <taxon>Metazoa</taxon>
        <taxon>Ecdysozoa</taxon>
        <taxon>Arthropoda</taxon>
        <taxon>Chelicerata</taxon>
        <taxon>Arachnida</taxon>
        <taxon>Acari</taxon>
        <taxon>Acariformes</taxon>
        <taxon>Trombidiformes</taxon>
        <taxon>Prostigmata</taxon>
        <taxon>Anystina</taxon>
        <taxon>Parasitengona</taxon>
        <taxon>Trombidioidea</taxon>
        <taxon>Trombidiidae</taxon>
        <taxon>Dinothrombium</taxon>
    </lineage>
</organism>
<keyword evidence="3" id="KW-0325">Glycoprotein</keyword>
<dbReference type="PROSITE" id="PS50056">
    <property type="entry name" value="TYR_PHOSPHATASE_2"/>
    <property type="match status" value="1"/>
</dbReference>
<feature type="region of interest" description="Disordered" evidence="4">
    <location>
        <begin position="1"/>
        <end position="177"/>
    </location>
</feature>
<gene>
    <name evidence="8" type="ORF">B4U79_01275</name>
</gene>
<dbReference type="Gene3D" id="3.90.190.10">
    <property type="entry name" value="Protein tyrosine phosphatase superfamily"/>
    <property type="match status" value="1"/>
</dbReference>
<keyword evidence="1 5" id="KW-0812">Transmembrane</keyword>
<evidence type="ECO:0000313" key="8">
    <source>
        <dbReference type="EMBL" id="RWS01279.1"/>
    </source>
</evidence>
<dbReference type="SMART" id="SM00194">
    <property type="entry name" value="PTPc"/>
    <property type="match status" value="1"/>
</dbReference>
<accession>A0A443QE31</accession>
<dbReference type="AlphaFoldDB" id="A0A443QE31"/>
<dbReference type="InterPro" id="IPR003595">
    <property type="entry name" value="Tyr_Pase_cat"/>
</dbReference>
<dbReference type="PRINTS" id="PR00700">
    <property type="entry name" value="PRTYPHPHTASE"/>
</dbReference>
<keyword evidence="5" id="KW-0472">Membrane</keyword>
<feature type="non-terminal residue" evidence="8">
    <location>
        <position position="1"/>
    </location>
</feature>
<keyword evidence="2 5" id="KW-1133">Transmembrane helix</keyword>
<feature type="compositionally biased region" description="Basic and acidic residues" evidence="4">
    <location>
        <begin position="164"/>
        <end position="177"/>
    </location>
</feature>
<evidence type="ECO:0000256" key="3">
    <source>
        <dbReference type="ARBA" id="ARBA00023180"/>
    </source>
</evidence>
<dbReference type="GO" id="GO:0016020">
    <property type="term" value="C:membrane"/>
    <property type="evidence" value="ECO:0007669"/>
    <property type="project" value="UniProtKB-SubCell"/>
</dbReference>
<proteinExistence type="predicted"/>
<feature type="transmembrane region" description="Helical" evidence="5">
    <location>
        <begin position="572"/>
        <end position="593"/>
    </location>
</feature>
<dbReference type="PANTHER" id="PTHR46957:SF3">
    <property type="entry name" value="CYTOKINE RECEPTOR"/>
    <property type="match status" value="1"/>
</dbReference>
<feature type="transmembrane region" description="Helical" evidence="5">
    <location>
        <begin position="429"/>
        <end position="449"/>
    </location>
</feature>
<reference evidence="8 9" key="1">
    <citation type="journal article" date="2018" name="Gigascience">
        <title>Genomes of trombidid mites reveal novel predicted allergens and laterally-transferred genes associated with secondary metabolism.</title>
        <authorList>
            <person name="Dong X."/>
            <person name="Chaisiri K."/>
            <person name="Xia D."/>
            <person name="Armstrong S.D."/>
            <person name="Fang Y."/>
            <person name="Donnelly M.J."/>
            <person name="Kadowaki T."/>
            <person name="McGarry J.W."/>
            <person name="Darby A.C."/>
            <person name="Makepeace B.L."/>
        </authorList>
    </citation>
    <scope>NUCLEOTIDE SEQUENCE [LARGE SCALE GENOMIC DNA]</scope>
    <source>
        <strain evidence="8">UoL-WK</strain>
    </source>
</reference>
<dbReference type="PROSITE" id="PS00383">
    <property type="entry name" value="TYR_PHOSPHATASE_1"/>
    <property type="match status" value="1"/>
</dbReference>
<evidence type="ECO:0000259" key="6">
    <source>
        <dbReference type="PROSITE" id="PS50055"/>
    </source>
</evidence>
<dbReference type="Proteomes" id="UP000285301">
    <property type="component" value="Unassembled WGS sequence"/>
</dbReference>
<evidence type="ECO:0000259" key="7">
    <source>
        <dbReference type="PROSITE" id="PS50056"/>
    </source>
</evidence>
<dbReference type="OrthoDB" id="6514329at2759"/>
<dbReference type="InterPro" id="IPR000242">
    <property type="entry name" value="PTP_cat"/>
</dbReference>
<dbReference type="InterPro" id="IPR050713">
    <property type="entry name" value="RTP_Phos/Ushers"/>
</dbReference>
<evidence type="ECO:0000256" key="1">
    <source>
        <dbReference type="ARBA" id="ARBA00022692"/>
    </source>
</evidence>
<feature type="region of interest" description="Disordered" evidence="4">
    <location>
        <begin position="194"/>
        <end position="213"/>
    </location>
</feature>
<evidence type="ECO:0000256" key="5">
    <source>
        <dbReference type="SAM" id="Phobius"/>
    </source>
</evidence>
<comment type="caution">
    <text evidence="8">The sequence shown here is derived from an EMBL/GenBank/DDBJ whole genome shotgun (WGS) entry which is preliminary data.</text>
</comment>
<dbReference type="PANTHER" id="PTHR46957">
    <property type="entry name" value="CYTOKINE RECEPTOR"/>
    <property type="match status" value="1"/>
</dbReference>
<dbReference type="Pfam" id="PF00102">
    <property type="entry name" value="Y_phosphatase"/>
    <property type="match status" value="1"/>
</dbReference>
<dbReference type="GO" id="GO:0004725">
    <property type="term" value="F:protein tyrosine phosphatase activity"/>
    <property type="evidence" value="ECO:0007669"/>
    <property type="project" value="InterPro"/>
</dbReference>
<protein>
    <submittedName>
        <fullName evidence="8">Phosphotidylinositol phosphatase PTPRQ-like protein</fullName>
    </submittedName>
</protein>
<dbReference type="InterPro" id="IPR000387">
    <property type="entry name" value="Tyr_Pase_dom"/>
</dbReference>
<sequence>GDKTKTSPVGETTEEDHETTTSEVTTIENDKITTTTVLTTSEDDKTATPVGETTEEDHETTTSEVTTTEDDKTTTLVKETTEDNNTTPVEKTTTEGDKTTTPVEETTEEGDKTTTSEVTTTEDNKTTDPVEETTTEGDKTKTSPVEETTEEDHETTTSEVTTTEDNKTTDPVEETTKDKTTTLVKEAEDNKTIKTPVEETTSEGDKTKTSQSVATTEFQTFSTKSEILSTLNASVSTPSNEIIIVSSTELFASPISQTTVLTTTTASVFPESYEKPFVKKQDIKIGNLEAIVSKRSPDKINVNYTLNSDKLNTILKKRGKRDVSSAEKQNQNDGLKTHIKLTLRSGNIEYPRSDSVTFDSNNTQFTRSYNFVNLNPKLDYKIDFEIDYISNIDELKGGDRFVLTPSLNLDLMKANEAVKPKPKQSRLELIIGISVAITVLIIVIAVLFIRRSTKSKHKVNNGKMKNGDYFDNRVTTDRDSLNMREFPRSGVDNEAFSQLDANRDNNKFSYTSYSQPIDLSDFIKTINELRANNNEKLLNEFQQVKRISDTKILLKATQRTARMPENRVKNRFANIIPCMSLKISNFLFILLFISIDDHSRVKLIGTKQVAGSDYINANFISGFNGDKEYIATQGPLKKTLNDFWRMIIEQNVQIIINLTLSVEGDVIKCETYWPSLSANGSENDVEQNATKPMLNVGAYRVVLNSETIKDEFVIREMEVFSGDQSFLVRQYHLVQWPDFESPRNPNILINLVKAVRSYINSRRASNTFSGSPILVHCSAGVGRTGTFIAVDRIYQELLYRKPSKIDIFGTVLDMRQYRNHMVQTEDQYIYIYDCVAQLVEELVPNSSRDKGKYE</sequence>
<dbReference type="SMART" id="SM00404">
    <property type="entry name" value="PTPc_motif"/>
    <property type="match status" value="1"/>
</dbReference>